<dbReference type="HAMAP" id="MF_01804">
    <property type="entry name" value="ScpB"/>
    <property type="match status" value="1"/>
</dbReference>
<evidence type="ECO:0000256" key="3">
    <source>
        <dbReference type="ARBA" id="ARBA00022829"/>
    </source>
</evidence>
<dbReference type="SUPFAM" id="SSF46785">
    <property type="entry name" value="Winged helix' DNA-binding domain"/>
    <property type="match status" value="2"/>
</dbReference>
<dbReference type="AlphaFoldDB" id="A0A3B0TPE8"/>
<feature type="compositionally biased region" description="Polar residues" evidence="5">
    <location>
        <begin position="29"/>
        <end position="38"/>
    </location>
</feature>
<keyword evidence="2" id="KW-0132">Cell division</keyword>
<feature type="compositionally biased region" description="Acidic residues" evidence="5">
    <location>
        <begin position="248"/>
        <end position="260"/>
    </location>
</feature>
<dbReference type="Pfam" id="PF04079">
    <property type="entry name" value="SMC_ScpB"/>
    <property type="match status" value="1"/>
</dbReference>
<evidence type="ECO:0000256" key="4">
    <source>
        <dbReference type="ARBA" id="ARBA00023306"/>
    </source>
</evidence>
<dbReference type="GO" id="GO:0051301">
    <property type="term" value="P:cell division"/>
    <property type="evidence" value="ECO:0007669"/>
    <property type="project" value="UniProtKB-KW"/>
</dbReference>
<dbReference type="PANTHER" id="PTHR34298:SF2">
    <property type="entry name" value="SEGREGATION AND CONDENSATION PROTEIN B"/>
    <property type="match status" value="1"/>
</dbReference>
<keyword evidence="1" id="KW-0963">Cytoplasm</keyword>
<dbReference type="GO" id="GO:0051304">
    <property type="term" value="P:chromosome separation"/>
    <property type="evidence" value="ECO:0007669"/>
    <property type="project" value="InterPro"/>
</dbReference>
<feature type="compositionally biased region" description="Acidic residues" evidence="5">
    <location>
        <begin position="218"/>
        <end position="230"/>
    </location>
</feature>
<proteinExistence type="inferred from homology"/>
<feature type="compositionally biased region" description="Basic and acidic residues" evidence="5">
    <location>
        <begin position="1"/>
        <end position="16"/>
    </location>
</feature>
<gene>
    <name evidence="6" type="ORF">MNBD_BACTEROID05-189</name>
</gene>
<dbReference type="InterPro" id="IPR005234">
    <property type="entry name" value="ScpB_csome_segregation"/>
</dbReference>
<protein>
    <submittedName>
        <fullName evidence="6">Segregation and condensation protein B</fullName>
    </submittedName>
</protein>
<dbReference type="Gene3D" id="1.10.10.10">
    <property type="entry name" value="Winged helix-like DNA-binding domain superfamily/Winged helix DNA-binding domain"/>
    <property type="match status" value="2"/>
</dbReference>
<keyword evidence="4" id="KW-0131">Cell cycle</keyword>
<feature type="region of interest" description="Disordered" evidence="5">
    <location>
        <begin position="218"/>
        <end position="260"/>
    </location>
</feature>
<sequence>METTETKETQETKQEQEGVTEVEQSESTQSPMAEEQQQNHIKGVIESLLFVNEKPVTLEQFKKVLETVFPSEIKKAIQSLETEYHERQSGMIIVEIAGGYQMLSNAKYASYIRSFYKKKHKERLSKPSLESLAIIAYKQPVTRSDIEVIRGVNSDGVVSHLLSKELIKMVGRKDVPGKPYLYGTTKLFLEYFGLKSLANLPNIEEFDQLKTIDDERLEENLQDSQTEDLPQEQLADGAASQDKKDQTEILEQESESDESK</sequence>
<evidence type="ECO:0000256" key="2">
    <source>
        <dbReference type="ARBA" id="ARBA00022618"/>
    </source>
</evidence>
<reference evidence="6" key="1">
    <citation type="submission" date="2018-06" db="EMBL/GenBank/DDBJ databases">
        <authorList>
            <person name="Zhirakovskaya E."/>
        </authorList>
    </citation>
    <scope>NUCLEOTIDE SEQUENCE</scope>
</reference>
<keyword evidence="3" id="KW-0159">Chromosome partition</keyword>
<evidence type="ECO:0000313" key="6">
    <source>
        <dbReference type="EMBL" id="VAW19838.1"/>
    </source>
</evidence>
<organism evidence="6">
    <name type="scientific">hydrothermal vent metagenome</name>
    <dbReference type="NCBI Taxonomy" id="652676"/>
    <lineage>
        <taxon>unclassified sequences</taxon>
        <taxon>metagenomes</taxon>
        <taxon>ecological metagenomes</taxon>
    </lineage>
</organism>
<dbReference type="EMBL" id="UOEN01000503">
    <property type="protein sequence ID" value="VAW19838.1"/>
    <property type="molecule type" value="Genomic_DNA"/>
</dbReference>
<dbReference type="InterPro" id="IPR036388">
    <property type="entry name" value="WH-like_DNA-bd_sf"/>
</dbReference>
<dbReference type="NCBIfam" id="TIGR00281">
    <property type="entry name" value="SMC-Scp complex subunit ScpB"/>
    <property type="match status" value="1"/>
</dbReference>
<dbReference type="InterPro" id="IPR036390">
    <property type="entry name" value="WH_DNA-bd_sf"/>
</dbReference>
<feature type="region of interest" description="Disordered" evidence="5">
    <location>
        <begin position="1"/>
        <end position="38"/>
    </location>
</feature>
<dbReference type="PANTHER" id="PTHR34298">
    <property type="entry name" value="SEGREGATION AND CONDENSATION PROTEIN B"/>
    <property type="match status" value="1"/>
</dbReference>
<evidence type="ECO:0000256" key="5">
    <source>
        <dbReference type="SAM" id="MobiDB-lite"/>
    </source>
</evidence>
<accession>A0A3B0TPE8</accession>
<name>A0A3B0TPE8_9ZZZZ</name>
<evidence type="ECO:0000256" key="1">
    <source>
        <dbReference type="ARBA" id="ARBA00022490"/>
    </source>
</evidence>